<organism evidence="1 2">
    <name type="scientific">Rhizophagus irregularis</name>
    <dbReference type="NCBI Taxonomy" id="588596"/>
    <lineage>
        <taxon>Eukaryota</taxon>
        <taxon>Fungi</taxon>
        <taxon>Fungi incertae sedis</taxon>
        <taxon>Mucoromycota</taxon>
        <taxon>Glomeromycotina</taxon>
        <taxon>Glomeromycetes</taxon>
        <taxon>Glomerales</taxon>
        <taxon>Glomeraceae</taxon>
        <taxon>Rhizophagus</taxon>
    </lineage>
</organism>
<protein>
    <submittedName>
        <fullName evidence="1">Uncharacterized protein</fullName>
    </submittedName>
</protein>
<comment type="caution">
    <text evidence="1">The sequence shown here is derived from an EMBL/GenBank/DDBJ whole genome shotgun (WGS) entry which is preliminary data.</text>
</comment>
<dbReference type="Proteomes" id="UP000233469">
    <property type="component" value="Unassembled WGS sequence"/>
</dbReference>
<evidence type="ECO:0000313" key="2">
    <source>
        <dbReference type="Proteomes" id="UP000233469"/>
    </source>
</evidence>
<accession>A0A2N1NHP8</accession>
<reference evidence="1 2" key="2">
    <citation type="submission" date="2017-10" db="EMBL/GenBank/DDBJ databases">
        <title>Extensive intraspecific genome diversity in a model arbuscular mycorrhizal fungus.</title>
        <authorList>
            <person name="Chen E.C.H."/>
            <person name="Morin E."/>
            <person name="Baudet D."/>
            <person name="Noel J."/>
            <person name="Ndikumana S."/>
            <person name="Charron P."/>
            <person name="St-Onge C."/>
            <person name="Giorgi J."/>
            <person name="Grigoriev I.V."/>
            <person name="Roux C."/>
            <person name="Martin F.M."/>
            <person name="Corradi N."/>
        </authorList>
    </citation>
    <scope>NUCLEOTIDE SEQUENCE [LARGE SCALE GENOMIC DNA]</scope>
    <source>
        <strain evidence="1 2">C2</strain>
    </source>
</reference>
<feature type="non-terminal residue" evidence="1">
    <location>
        <position position="1"/>
    </location>
</feature>
<gene>
    <name evidence="1" type="ORF">RhiirC2_657366</name>
</gene>
<dbReference type="EMBL" id="LLXL01000371">
    <property type="protein sequence ID" value="PKK73447.1"/>
    <property type="molecule type" value="Genomic_DNA"/>
</dbReference>
<name>A0A2N1NHP8_9GLOM</name>
<proteinExistence type="predicted"/>
<sequence length="53" mass="6080">LYVVQPSEAERYYLRTLLTHIKGATSFDNLKTINGYKCGTFKEAKIKICLLLN</sequence>
<dbReference type="AlphaFoldDB" id="A0A2N1NHP8"/>
<reference evidence="1 2" key="1">
    <citation type="submission" date="2016-04" db="EMBL/GenBank/DDBJ databases">
        <title>Genome analyses suggest a sexual origin of heterokaryosis in a supposedly ancient asexual fungus.</title>
        <authorList>
            <person name="Ropars J."/>
            <person name="Sedzielewska K."/>
            <person name="Noel J."/>
            <person name="Charron P."/>
            <person name="Farinelli L."/>
            <person name="Marton T."/>
            <person name="Kruger M."/>
            <person name="Pelin A."/>
            <person name="Brachmann A."/>
            <person name="Corradi N."/>
        </authorList>
    </citation>
    <scope>NUCLEOTIDE SEQUENCE [LARGE SCALE GENOMIC DNA]</scope>
    <source>
        <strain evidence="1 2">C2</strain>
    </source>
</reference>
<evidence type="ECO:0000313" key="1">
    <source>
        <dbReference type="EMBL" id="PKK73447.1"/>
    </source>
</evidence>